<reference evidence="4" key="1">
    <citation type="journal article" date="2016" name="Genome Announc.">
        <title>Draft Genome Sequences of Five Rapidly Growing Mycobacterium Species, M. thermoresistibile, M. fortuitum subsp. acetamidolyticum, M. canariasense, M. brisbanense, and M. novocastrense.</title>
        <authorList>
            <person name="Katahira K."/>
            <person name="Ogura Y."/>
            <person name="Gotoh Y."/>
            <person name="Hayashi T."/>
        </authorList>
    </citation>
    <scope>NUCLEOTIDE SEQUENCE [LARGE SCALE GENOMIC DNA]</scope>
    <source>
        <strain evidence="4">JCM15298</strain>
    </source>
</reference>
<accession>A0A124E1V8</accession>
<reference evidence="4" key="2">
    <citation type="submission" date="2016-02" db="EMBL/GenBank/DDBJ databases">
        <title>Draft genome sequence of five rapidly growing Mycobacterium species.</title>
        <authorList>
            <person name="Katahira K."/>
            <person name="Gotou Y."/>
            <person name="Iida K."/>
            <person name="Ogura Y."/>
            <person name="Hayashi T."/>
        </authorList>
    </citation>
    <scope>NUCLEOTIDE SEQUENCE [LARGE SCALE GENOMIC DNA]</scope>
    <source>
        <strain evidence="4">JCM15298</strain>
    </source>
</reference>
<dbReference type="GO" id="GO:0006508">
    <property type="term" value="P:proteolysis"/>
    <property type="evidence" value="ECO:0007669"/>
    <property type="project" value="UniProtKB-KW"/>
</dbReference>
<dbReference type="STRING" id="228230.RMCC_1859"/>
<proteinExistence type="predicted"/>
<keyword evidence="3" id="KW-0378">Hydrolase</keyword>
<name>A0A124E1V8_MYCCR</name>
<evidence type="ECO:0000313" key="4">
    <source>
        <dbReference type="Proteomes" id="UP000069443"/>
    </source>
</evidence>
<protein>
    <submittedName>
        <fullName evidence="3">Protease</fullName>
    </submittedName>
</protein>
<evidence type="ECO:0000256" key="1">
    <source>
        <dbReference type="SAM" id="MobiDB-lite"/>
    </source>
</evidence>
<dbReference type="RefSeq" id="WP_062656082.1">
    <property type="nucleotide sequence ID" value="NZ_BCSY01000035.1"/>
</dbReference>
<keyword evidence="4" id="KW-1185">Reference proteome</keyword>
<dbReference type="EMBL" id="BCSY01000035">
    <property type="protein sequence ID" value="GAS94893.1"/>
    <property type="molecule type" value="Genomic_DNA"/>
</dbReference>
<comment type="caution">
    <text evidence="3">The sequence shown here is derived from an EMBL/GenBank/DDBJ whole genome shotgun (WGS) entry which is preliminary data.</text>
</comment>
<feature type="chain" id="PRO_5039146794" evidence="2">
    <location>
        <begin position="25"/>
        <end position="193"/>
    </location>
</feature>
<keyword evidence="2" id="KW-0732">Signal</keyword>
<feature type="signal peptide" evidence="2">
    <location>
        <begin position="1"/>
        <end position="24"/>
    </location>
</feature>
<dbReference type="Proteomes" id="UP000069443">
    <property type="component" value="Unassembled WGS sequence"/>
</dbReference>
<evidence type="ECO:0000313" key="3">
    <source>
        <dbReference type="EMBL" id="GAS94893.1"/>
    </source>
</evidence>
<dbReference type="AlphaFoldDB" id="A0A124E1V8"/>
<dbReference type="SUPFAM" id="SSF101447">
    <property type="entry name" value="Formin homology 2 domain (FH2 domain)"/>
    <property type="match status" value="1"/>
</dbReference>
<gene>
    <name evidence="3" type="primary">tri</name>
    <name evidence="3" type="ORF">RMCC_1859</name>
</gene>
<feature type="compositionally biased region" description="Pro residues" evidence="1">
    <location>
        <begin position="107"/>
        <end position="121"/>
    </location>
</feature>
<feature type="region of interest" description="Disordered" evidence="1">
    <location>
        <begin position="99"/>
        <end position="122"/>
    </location>
</feature>
<evidence type="ECO:0000256" key="2">
    <source>
        <dbReference type="SAM" id="SignalP"/>
    </source>
</evidence>
<dbReference type="GO" id="GO:0008233">
    <property type="term" value="F:peptidase activity"/>
    <property type="evidence" value="ECO:0007669"/>
    <property type="project" value="UniProtKB-KW"/>
</dbReference>
<dbReference type="OrthoDB" id="4307815at2"/>
<organism evidence="3 4">
    <name type="scientific">Mycolicibacterium canariasense</name>
    <name type="common">Mycobacterium canariasense</name>
    <dbReference type="NCBI Taxonomy" id="228230"/>
    <lineage>
        <taxon>Bacteria</taxon>
        <taxon>Bacillati</taxon>
        <taxon>Actinomycetota</taxon>
        <taxon>Actinomycetes</taxon>
        <taxon>Mycobacteriales</taxon>
        <taxon>Mycobacteriaceae</taxon>
        <taxon>Mycolicibacterium</taxon>
    </lineage>
</organism>
<keyword evidence="3" id="KW-0645">Protease</keyword>
<sequence length="193" mass="19990">MSTVLLPLRIAAVIAAGAALLCLAGCTPSPKDPQCYAISGATDAASQLCRSQRAKYERHENQSFLQKLVDGDRDSWGKAAPFIAVALGASGWLIKRARTAPASAPATPQPPPPPPPPPPPRKIGLAGSRIAHLGCIYTVLDDSAVTGDGRRSSVIAADEDDQAGLLFLGFDETGAVCEARTRDGAWAAAHVIG</sequence>